<protein>
    <submittedName>
        <fullName evidence="1">Uncharacterized protein</fullName>
    </submittedName>
</protein>
<reference evidence="1 2" key="1">
    <citation type="submission" date="2024-01" db="EMBL/GenBank/DDBJ databases">
        <title>Genome assemblies of Stephania.</title>
        <authorList>
            <person name="Yang L."/>
        </authorList>
    </citation>
    <scope>NUCLEOTIDE SEQUENCE [LARGE SCALE GENOMIC DNA]</scope>
    <source>
        <strain evidence="1">JXDWG</strain>
        <tissue evidence="1">Leaf</tissue>
    </source>
</reference>
<name>A0AAP0DZH9_9MAGN</name>
<organism evidence="1 2">
    <name type="scientific">Stephania cephalantha</name>
    <dbReference type="NCBI Taxonomy" id="152367"/>
    <lineage>
        <taxon>Eukaryota</taxon>
        <taxon>Viridiplantae</taxon>
        <taxon>Streptophyta</taxon>
        <taxon>Embryophyta</taxon>
        <taxon>Tracheophyta</taxon>
        <taxon>Spermatophyta</taxon>
        <taxon>Magnoliopsida</taxon>
        <taxon>Ranunculales</taxon>
        <taxon>Menispermaceae</taxon>
        <taxon>Menispermoideae</taxon>
        <taxon>Cissampelideae</taxon>
        <taxon>Stephania</taxon>
    </lineage>
</organism>
<comment type="caution">
    <text evidence="1">The sequence shown here is derived from an EMBL/GenBank/DDBJ whole genome shotgun (WGS) entry which is preliminary data.</text>
</comment>
<sequence>MQHRRRLLELTQSIHNISNVWPSINKILETTKQTPIKSFIMKRSTAILVQQLTSSKGSSNGLCMRHTSLL</sequence>
<evidence type="ECO:0000313" key="2">
    <source>
        <dbReference type="Proteomes" id="UP001419268"/>
    </source>
</evidence>
<dbReference type="EMBL" id="JBBNAG010000013">
    <property type="protein sequence ID" value="KAK9083914.1"/>
    <property type="molecule type" value="Genomic_DNA"/>
</dbReference>
<evidence type="ECO:0000313" key="1">
    <source>
        <dbReference type="EMBL" id="KAK9083914.1"/>
    </source>
</evidence>
<keyword evidence="2" id="KW-1185">Reference proteome</keyword>
<dbReference type="Proteomes" id="UP001419268">
    <property type="component" value="Unassembled WGS sequence"/>
</dbReference>
<gene>
    <name evidence="1" type="ORF">Scep_030385</name>
</gene>
<accession>A0AAP0DZH9</accession>
<proteinExistence type="predicted"/>
<dbReference type="AlphaFoldDB" id="A0AAP0DZH9"/>